<evidence type="ECO:0000256" key="1">
    <source>
        <dbReference type="SAM" id="MobiDB-lite"/>
    </source>
</evidence>
<dbReference type="EMBL" id="CP029356">
    <property type="protein sequence ID" value="AWK88799.1"/>
    <property type="molecule type" value="Genomic_DNA"/>
</dbReference>
<geneLocation type="plasmid" evidence="4 5">
    <name>unnamed1</name>
</geneLocation>
<feature type="domain" description="DUF305" evidence="3">
    <location>
        <begin position="62"/>
        <end position="145"/>
    </location>
</feature>
<dbReference type="Gene3D" id="1.20.1260.10">
    <property type="match status" value="1"/>
</dbReference>
<reference evidence="5" key="1">
    <citation type="submission" date="2018-05" db="EMBL/GenBank/DDBJ databases">
        <title>Azospirillum thermophila sp. nov., a novel isolated from hot spring.</title>
        <authorList>
            <person name="Zhao Z."/>
        </authorList>
    </citation>
    <scope>NUCLEOTIDE SEQUENCE [LARGE SCALE GENOMIC DNA]</scope>
    <source>
        <strain evidence="5">CFH 70021</strain>
        <plasmid evidence="5">unnamed1</plasmid>
    </source>
</reference>
<feature type="signal peptide" evidence="2">
    <location>
        <begin position="1"/>
        <end position="26"/>
    </location>
</feature>
<dbReference type="PANTHER" id="PTHR36933:SF1">
    <property type="entry name" value="SLL0788 PROTEIN"/>
    <property type="match status" value="1"/>
</dbReference>
<feature type="chain" id="PRO_5015465396" evidence="2">
    <location>
        <begin position="27"/>
        <end position="155"/>
    </location>
</feature>
<evidence type="ECO:0000259" key="3">
    <source>
        <dbReference type="Pfam" id="PF03713"/>
    </source>
</evidence>
<protein>
    <submittedName>
        <fullName evidence="4">DUF305 domain-containing protein</fullName>
    </submittedName>
</protein>
<dbReference type="KEGG" id="azz:DEW08_22245"/>
<gene>
    <name evidence="4" type="ORF">DEW08_22245</name>
</gene>
<proteinExistence type="predicted"/>
<organism evidence="4 5">
    <name type="scientific">Azospirillum thermophilum</name>
    <dbReference type="NCBI Taxonomy" id="2202148"/>
    <lineage>
        <taxon>Bacteria</taxon>
        <taxon>Pseudomonadati</taxon>
        <taxon>Pseudomonadota</taxon>
        <taxon>Alphaproteobacteria</taxon>
        <taxon>Rhodospirillales</taxon>
        <taxon>Azospirillaceae</taxon>
        <taxon>Azospirillum</taxon>
    </lineage>
</organism>
<dbReference type="Pfam" id="PF03713">
    <property type="entry name" value="DUF305"/>
    <property type="match status" value="1"/>
</dbReference>
<dbReference type="RefSeq" id="WP_109331444.1">
    <property type="nucleotide sequence ID" value="NZ_CP029356.1"/>
</dbReference>
<dbReference type="InterPro" id="IPR005183">
    <property type="entry name" value="DUF305_CopM-like"/>
</dbReference>
<dbReference type="AlphaFoldDB" id="A0A2S2CWE7"/>
<keyword evidence="4" id="KW-0614">Plasmid</keyword>
<evidence type="ECO:0000256" key="2">
    <source>
        <dbReference type="SAM" id="SignalP"/>
    </source>
</evidence>
<keyword evidence="2" id="KW-0732">Signal</keyword>
<dbReference type="Proteomes" id="UP000245629">
    <property type="component" value="Plasmid unnamed1"/>
</dbReference>
<feature type="compositionally biased region" description="Gly residues" evidence="1">
    <location>
        <begin position="35"/>
        <end position="46"/>
    </location>
</feature>
<evidence type="ECO:0000313" key="4">
    <source>
        <dbReference type="EMBL" id="AWK88799.1"/>
    </source>
</evidence>
<dbReference type="InterPro" id="IPR012347">
    <property type="entry name" value="Ferritin-like"/>
</dbReference>
<name>A0A2S2CWE7_9PROT</name>
<evidence type="ECO:0000313" key="5">
    <source>
        <dbReference type="Proteomes" id="UP000245629"/>
    </source>
</evidence>
<keyword evidence="5" id="KW-1185">Reference proteome</keyword>
<dbReference type="OrthoDB" id="517560at2"/>
<accession>A0A2S2CWE7</accession>
<sequence>MKTAALLRAACLLSLGTALLAPPALAQGPAQGQGQAQGQGHGGPGMPGHPRGTMQQGMPDGAMPKDPTARAYMDAMRRMNHAMMAVPMTGDADRDFAAMMLEHHKGAIDMARLEVEHGSDPELKRMAQKMIDDQTREVENLQDWLKRHPTGAVRR</sequence>
<feature type="region of interest" description="Disordered" evidence="1">
    <location>
        <begin position="26"/>
        <end position="67"/>
    </location>
</feature>
<dbReference type="PANTHER" id="PTHR36933">
    <property type="entry name" value="SLL0788 PROTEIN"/>
    <property type="match status" value="1"/>
</dbReference>